<dbReference type="GO" id="GO:0008237">
    <property type="term" value="F:metallopeptidase activity"/>
    <property type="evidence" value="ECO:0007669"/>
    <property type="project" value="UniProtKB-KW"/>
</dbReference>
<keyword evidence="7" id="KW-0479">Metal-binding</keyword>
<keyword evidence="6 13" id="KW-0812">Transmembrane</keyword>
<feature type="transmembrane region" description="Helical" evidence="13">
    <location>
        <begin position="125"/>
        <end position="146"/>
    </location>
</feature>
<dbReference type="InterPro" id="IPR052348">
    <property type="entry name" value="Metallopeptidase_M50B"/>
</dbReference>
<evidence type="ECO:0000256" key="4">
    <source>
        <dbReference type="ARBA" id="ARBA00022475"/>
    </source>
</evidence>
<evidence type="ECO:0000256" key="10">
    <source>
        <dbReference type="ARBA" id="ARBA00022989"/>
    </source>
</evidence>
<dbReference type="KEGG" id="cmah:C1I91_20790"/>
<comment type="similarity">
    <text evidence="3">Belongs to the peptidase M50B family.</text>
</comment>
<evidence type="ECO:0000313" key="16">
    <source>
        <dbReference type="Proteomes" id="UP000286268"/>
    </source>
</evidence>
<name>A0A3R5VAG1_9CLOT</name>
<feature type="transmembrane region" description="Helical" evidence="13">
    <location>
        <begin position="88"/>
        <end position="113"/>
    </location>
</feature>
<dbReference type="OrthoDB" id="9800627at2"/>
<dbReference type="CDD" id="cd06158">
    <property type="entry name" value="S2P-M50_like_1"/>
    <property type="match status" value="1"/>
</dbReference>
<keyword evidence="12 13" id="KW-0472">Membrane</keyword>
<evidence type="ECO:0000256" key="1">
    <source>
        <dbReference type="ARBA" id="ARBA00001947"/>
    </source>
</evidence>
<reference evidence="15 16" key="1">
    <citation type="submission" date="2018-01" db="EMBL/GenBank/DDBJ databases">
        <title>Genome Sequencing and Assembly of Anaerobacter polyendosporus strain CT4.</title>
        <authorList>
            <person name="Tachaapaikoon C."/>
            <person name="Sutheeworapong S."/>
            <person name="Jenjaroenpun P."/>
            <person name="Wongsurawat T."/>
            <person name="Nookeaw I."/>
            <person name="Cheawchanlertfa P."/>
            <person name="Kosugi A."/>
            <person name="Cheevadhanarak S."/>
            <person name="Ratanakhanokchai K."/>
        </authorList>
    </citation>
    <scope>NUCLEOTIDE SEQUENCE [LARGE SCALE GENOMIC DNA]</scope>
    <source>
        <strain evidence="15 16">CT4</strain>
    </source>
</reference>
<keyword evidence="16" id="KW-1185">Reference proteome</keyword>
<evidence type="ECO:0000256" key="8">
    <source>
        <dbReference type="ARBA" id="ARBA00022801"/>
    </source>
</evidence>
<dbReference type="InterPro" id="IPR008915">
    <property type="entry name" value="Peptidase_M50"/>
</dbReference>
<evidence type="ECO:0000256" key="7">
    <source>
        <dbReference type="ARBA" id="ARBA00022723"/>
    </source>
</evidence>
<protein>
    <submittedName>
        <fullName evidence="15">Site-2 protease family protein</fullName>
    </submittedName>
</protein>
<accession>A0A3R5VAG1</accession>
<feature type="transmembrane region" description="Helical" evidence="13">
    <location>
        <begin position="6"/>
        <end position="25"/>
    </location>
</feature>
<evidence type="ECO:0000256" key="3">
    <source>
        <dbReference type="ARBA" id="ARBA00007931"/>
    </source>
</evidence>
<dbReference type="Pfam" id="PF02163">
    <property type="entry name" value="Peptidase_M50"/>
    <property type="match status" value="1"/>
</dbReference>
<comment type="cofactor">
    <cofactor evidence="1">
        <name>Zn(2+)</name>
        <dbReference type="ChEBI" id="CHEBI:29105"/>
    </cofactor>
</comment>
<evidence type="ECO:0000256" key="2">
    <source>
        <dbReference type="ARBA" id="ARBA00004651"/>
    </source>
</evidence>
<keyword evidence="10 13" id="KW-1133">Transmembrane helix</keyword>
<gene>
    <name evidence="15" type="ORF">C1I91_20790</name>
</gene>
<keyword evidence="4" id="KW-1003">Cell membrane</keyword>
<dbReference type="Proteomes" id="UP000286268">
    <property type="component" value="Chromosome"/>
</dbReference>
<evidence type="ECO:0000259" key="14">
    <source>
        <dbReference type="Pfam" id="PF02163"/>
    </source>
</evidence>
<evidence type="ECO:0000256" key="5">
    <source>
        <dbReference type="ARBA" id="ARBA00022670"/>
    </source>
</evidence>
<dbReference type="PANTHER" id="PTHR35864">
    <property type="entry name" value="ZINC METALLOPROTEASE MJ0611-RELATED"/>
    <property type="match status" value="1"/>
</dbReference>
<dbReference type="RefSeq" id="WP_128214592.1">
    <property type="nucleotide sequence ID" value="NZ_CP025746.1"/>
</dbReference>
<evidence type="ECO:0000256" key="6">
    <source>
        <dbReference type="ARBA" id="ARBA00022692"/>
    </source>
</evidence>
<dbReference type="GO" id="GO:0046872">
    <property type="term" value="F:metal ion binding"/>
    <property type="evidence" value="ECO:0007669"/>
    <property type="project" value="UniProtKB-KW"/>
</dbReference>
<dbReference type="InterPro" id="IPR044537">
    <property type="entry name" value="Rip2-like"/>
</dbReference>
<evidence type="ECO:0000256" key="11">
    <source>
        <dbReference type="ARBA" id="ARBA00023049"/>
    </source>
</evidence>
<dbReference type="GO" id="GO:0005886">
    <property type="term" value="C:plasma membrane"/>
    <property type="evidence" value="ECO:0007669"/>
    <property type="project" value="UniProtKB-SubCell"/>
</dbReference>
<evidence type="ECO:0000313" key="15">
    <source>
        <dbReference type="EMBL" id="QAA33871.1"/>
    </source>
</evidence>
<keyword evidence="5 15" id="KW-0645">Protease</keyword>
<dbReference type="GO" id="GO:0006508">
    <property type="term" value="P:proteolysis"/>
    <property type="evidence" value="ECO:0007669"/>
    <property type="project" value="UniProtKB-KW"/>
</dbReference>
<evidence type="ECO:0000256" key="13">
    <source>
        <dbReference type="SAM" id="Phobius"/>
    </source>
</evidence>
<keyword evidence="11" id="KW-0482">Metalloprotease</keyword>
<feature type="domain" description="Peptidase M50" evidence="14">
    <location>
        <begin position="125"/>
        <end position="171"/>
    </location>
</feature>
<feature type="transmembrane region" description="Helical" evidence="13">
    <location>
        <begin position="172"/>
        <end position="191"/>
    </location>
</feature>
<comment type="subcellular location">
    <subcellularLocation>
        <location evidence="2">Cell membrane</location>
        <topology evidence="2">Multi-pass membrane protein</topology>
    </subcellularLocation>
</comment>
<keyword evidence="8" id="KW-0378">Hydrolase</keyword>
<dbReference type="EMBL" id="CP025746">
    <property type="protein sequence ID" value="QAA33871.1"/>
    <property type="molecule type" value="Genomic_DNA"/>
</dbReference>
<evidence type="ECO:0000256" key="12">
    <source>
        <dbReference type="ARBA" id="ARBA00023136"/>
    </source>
</evidence>
<proteinExistence type="inferred from homology"/>
<dbReference type="PANTHER" id="PTHR35864:SF1">
    <property type="entry name" value="ZINC METALLOPROTEASE YWHC-RELATED"/>
    <property type="match status" value="1"/>
</dbReference>
<keyword evidence="9" id="KW-0862">Zinc</keyword>
<evidence type="ECO:0000256" key="9">
    <source>
        <dbReference type="ARBA" id="ARBA00022833"/>
    </source>
</evidence>
<dbReference type="AlphaFoldDB" id="A0A3R5VAG1"/>
<sequence length="211" mass="23653">MREKLLDIIIMIPAILIGFTFHEYAHAKVADIVGDKTPRFQGRLTLNPLAHIDPIGFLLILVMKFGWAKPVQVNRRNFKNGYKDDLKVTIAGPLANLFVAILFSVVFGLAFRFYFVDNYTQLSKIVIDILNAIIVININLFVFNLLPLPGLDGFGILEDLFPSFFSRISDSLYRYQFIIIALIAFGGARYLSIPTGAIQKLCGKLITAIAL</sequence>
<organism evidence="15 16">
    <name type="scientific">Clostridium manihotivorum</name>
    <dbReference type="NCBI Taxonomy" id="2320868"/>
    <lineage>
        <taxon>Bacteria</taxon>
        <taxon>Bacillati</taxon>
        <taxon>Bacillota</taxon>
        <taxon>Clostridia</taxon>
        <taxon>Eubacteriales</taxon>
        <taxon>Clostridiaceae</taxon>
        <taxon>Clostridium</taxon>
    </lineage>
</organism>